<sequence length="309" mass="35762">MSPDDLNKILFYSLSGIAYAFAIPFFYIAIFKSPSSLRVYRNTLLNLAIWYCIAMGTYSILFQPMYTAFETKSCARIDGLISHFRLEFQITVMFLSVISMENLALTMLICFFYRYEQMRPVNSGRFLHSWKGLLICLVMHVTISIFAGCFFYVFLRNGEIIELNGKFLFCADDRNYDIVKKLSLFVIFLFIVQAFAGLTLAVMTIKRMRCQKALMTMQTYRLQQRLTINLVVLTVLPILFDVIPICILCFMIYVKADSLYLWVSLVGHTPIADLILTFVVTLLFVTPYREAVKRMLRMTNVVTPAISFH</sequence>
<protein>
    <submittedName>
        <fullName evidence="2">Uncharacterized protein</fullName>
    </submittedName>
</protein>
<keyword evidence="1" id="KW-0812">Transmembrane</keyword>
<dbReference type="Pfam" id="PF10318">
    <property type="entry name" value="7TM_GPCR_Srh"/>
    <property type="match status" value="1"/>
</dbReference>
<feature type="transmembrane region" description="Helical" evidence="1">
    <location>
        <begin position="226"/>
        <end position="253"/>
    </location>
</feature>
<evidence type="ECO:0000313" key="3">
    <source>
        <dbReference type="Proteomes" id="UP001175271"/>
    </source>
</evidence>
<reference evidence="2" key="1">
    <citation type="submission" date="2023-06" db="EMBL/GenBank/DDBJ databases">
        <title>Genomic analysis of the entomopathogenic nematode Steinernema hermaphroditum.</title>
        <authorList>
            <person name="Schwarz E.M."/>
            <person name="Heppert J.K."/>
            <person name="Baniya A."/>
            <person name="Schwartz H.T."/>
            <person name="Tan C.-H."/>
            <person name="Antoshechkin I."/>
            <person name="Sternberg P.W."/>
            <person name="Goodrich-Blair H."/>
            <person name="Dillman A.R."/>
        </authorList>
    </citation>
    <scope>NUCLEOTIDE SEQUENCE</scope>
    <source>
        <strain evidence="2">PS9179</strain>
        <tissue evidence="2">Whole animal</tissue>
    </source>
</reference>
<comment type="caution">
    <text evidence="2">The sequence shown here is derived from an EMBL/GenBank/DDBJ whole genome shotgun (WGS) entry which is preliminary data.</text>
</comment>
<gene>
    <name evidence="2" type="ORF">QR680_015456</name>
</gene>
<organism evidence="2 3">
    <name type="scientific">Steinernema hermaphroditum</name>
    <dbReference type="NCBI Taxonomy" id="289476"/>
    <lineage>
        <taxon>Eukaryota</taxon>
        <taxon>Metazoa</taxon>
        <taxon>Ecdysozoa</taxon>
        <taxon>Nematoda</taxon>
        <taxon>Chromadorea</taxon>
        <taxon>Rhabditida</taxon>
        <taxon>Tylenchina</taxon>
        <taxon>Panagrolaimomorpha</taxon>
        <taxon>Strongyloidoidea</taxon>
        <taxon>Steinernematidae</taxon>
        <taxon>Steinernema</taxon>
    </lineage>
</organism>
<feature type="transmembrane region" description="Helical" evidence="1">
    <location>
        <begin position="259"/>
        <end position="285"/>
    </location>
</feature>
<feature type="transmembrane region" description="Helical" evidence="1">
    <location>
        <begin position="43"/>
        <end position="62"/>
    </location>
</feature>
<accession>A0AA39HAB5</accession>
<dbReference type="InterPro" id="IPR019422">
    <property type="entry name" value="7TM_GPCR_serpentine_rcpt_Srh"/>
</dbReference>
<dbReference type="EMBL" id="JAUCMV010000004">
    <property type="protein sequence ID" value="KAK0400797.1"/>
    <property type="molecule type" value="Genomic_DNA"/>
</dbReference>
<feature type="transmembrane region" description="Helical" evidence="1">
    <location>
        <begin position="133"/>
        <end position="155"/>
    </location>
</feature>
<feature type="transmembrane region" description="Helical" evidence="1">
    <location>
        <begin position="90"/>
        <end position="113"/>
    </location>
</feature>
<keyword evidence="1" id="KW-1133">Transmembrane helix</keyword>
<evidence type="ECO:0000313" key="2">
    <source>
        <dbReference type="EMBL" id="KAK0400797.1"/>
    </source>
</evidence>
<name>A0AA39HAB5_9BILA</name>
<keyword evidence="1" id="KW-0472">Membrane</keyword>
<dbReference type="Proteomes" id="UP001175271">
    <property type="component" value="Unassembled WGS sequence"/>
</dbReference>
<feature type="transmembrane region" description="Helical" evidence="1">
    <location>
        <begin position="12"/>
        <end position="31"/>
    </location>
</feature>
<keyword evidence="3" id="KW-1185">Reference proteome</keyword>
<dbReference type="AlphaFoldDB" id="A0AA39HAB5"/>
<evidence type="ECO:0000256" key="1">
    <source>
        <dbReference type="SAM" id="Phobius"/>
    </source>
</evidence>
<proteinExistence type="predicted"/>
<feature type="transmembrane region" description="Helical" evidence="1">
    <location>
        <begin position="182"/>
        <end position="205"/>
    </location>
</feature>